<evidence type="ECO:0000313" key="2">
    <source>
        <dbReference type="Proteomes" id="UP000044071"/>
    </source>
</evidence>
<organism evidence="1 2">
    <name type="scientific">Legionella massiliensis</name>
    <dbReference type="NCBI Taxonomy" id="1034943"/>
    <lineage>
        <taxon>Bacteria</taxon>
        <taxon>Pseudomonadati</taxon>
        <taxon>Pseudomonadota</taxon>
        <taxon>Gammaproteobacteria</taxon>
        <taxon>Legionellales</taxon>
        <taxon>Legionellaceae</taxon>
        <taxon>Legionella</taxon>
    </lineage>
</organism>
<name>A0A078L096_9GAMM</name>
<keyword evidence="2" id="KW-1185">Reference proteome</keyword>
<dbReference type="EMBL" id="CCSB01000002">
    <property type="protein sequence ID" value="CDZ77418.1"/>
    <property type="molecule type" value="Genomic_DNA"/>
</dbReference>
<sequence>MNKNWPTKHKDMSAAQRIMEEYANEKNTDSLGLFEVVVNQEEKRMDFRLSSWVMILAEHFKSVYGASKGDFVTRQVITYCITKGQTLH</sequence>
<dbReference type="AlphaFoldDB" id="A0A078L096"/>
<proteinExistence type="predicted"/>
<accession>A0A078L096</accession>
<evidence type="ECO:0000313" key="1">
    <source>
        <dbReference type="EMBL" id="CDZ77418.1"/>
    </source>
</evidence>
<protein>
    <submittedName>
        <fullName evidence="1">Uncharacterized protein</fullName>
    </submittedName>
</protein>
<dbReference type="RefSeq" id="WP_043873958.1">
    <property type="nucleotide sequence ID" value="NZ_CCVW01000002.1"/>
</dbReference>
<dbReference type="STRING" id="1034943.BN59_01701"/>
<dbReference type="OrthoDB" id="5647017at2"/>
<dbReference type="eggNOG" id="ENOG5030YJP">
    <property type="taxonomic scope" value="Bacteria"/>
</dbReference>
<reference evidence="1 2" key="1">
    <citation type="submission" date="2014-06" db="EMBL/GenBank/DDBJ databases">
        <authorList>
            <person name="Urmite Genomes Urmite Genomes"/>
        </authorList>
    </citation>
    <scope>NUCLEOTIDE SEQUENCE [LARGE SCALE GENOMIC DNA]</scope>
</reference>
<gene>
    <name evidence="1" type="ORF">BN59_01701</name>
</gene>
<dbReference type="Proteomes" id="UP000044071">
    <property type="component" value="Unassembled WGS sequence"/>
</dbReference>